<reference evidence="2" key="1">
    <citation type="submission" date="2019-10" db="EMBL/GenBank/DDBJ databases">
        <authorList>
            <person name="Zhang R."/>
            <person name="Pan Y."/>
            <person name="Wang J."/>
            <person name="Ma R."/>
            <person name="Yu S."/>
        </authorList>
    </citation>
    <scope>NUCLEOTIDE SEQUENCE</scope>
    <source>
        <strain evidence="2">LA-IB0</strain>
        <tissue evidence="2">Leaf</tissue>
    </source>
</reference>
<dbReference type="Pfam" id="PF07714">
    <property type="entry name" value="PK_Tyr_Ser-Thr"/>
    <property type="match status" value="1"/>
</dbReference>
<dbReference type="InterPro" id="IPR001245">
    <property type="entry name" value="Ser-Thr/Tyr_kinase_cat_dom"/>
</dbReference>
<dbReference type="GO" id="GO:0004672">
    <property type="term" value="F:protein kinase activity"/>
    <property type="evidence" value="ECO:0007669"/>
    <property type="project" value="InterPro"/>
</dbReference>
<evidence type="ECO:0000313" key="3">
    <source>
        <dbReference type="Proteomes" id="UP000826271"/>
    </source>
</evidence>
<feature type="domain" description="Serine-threonine/tyrosine-protein kinase catalytic" evidence="1">
    <location>
        <begin position="19"/>
        <end position="56"/>
    </location>
</feature>
<dbReference type="Gene3D" id="1.10.510.10">
    <property type="entry name" value="Transferase(Phosphotransferase) domain 1"/>
    <property type="match status" value="1"/>
</dbReference>
<accession>A0AAV6X6T6</accession>
<proteinExistence type="predicted"/>
<dbReference type="InterPro" id="IPR011009">
    <property type="entry name" value="Kinase-like_dom_sf"/>
</dbReference>
<protein>
    <recommendedName>
        <fullName evidence="1">Serine-threonine/tyrosine-protein kinase catalytic domain-containing protein</fullName>
    </recommendedName>
</protein>
<sequence length="71" mass="8141">MADSYFFLIKVVGVVGFIDRRLDIPENMDPNVSSIISDCWQSNPEYRPSFEEIIRRMTEIIQSGTRTASTP</sequence>
<dbReference type="Proteomes" id="UP000826271">
    <property type="component" value="Unassembled WGS sequence"/>
</dbReference>
<comment type="caution">
    <text evidence="2">The sequence shown here is derived from an EMBL/GenBank/DDBJ whole genome shotgun (WGS) entry which is preliminary data.</text>
</comment>
<gene>
    <name evidence="2" type="ORF">BUALT_Bualt10G0040000</name>
</gene>
<organism evidence="2 3">
    <name type="scientific">Buddleja alternifolia</name>
    <dbReference type="NCBI Taxonomy" id="168488"/>
    <lineage>
        <taxon>Eukaryota</taxon>
        <taxon>Viridiplantae</taxon>
        <taxon>Streptophyta</taxon>
        <taxon>Embryophyta</taxon>
        <taxon>Tracheophyta</taxon>
        <taxon>Spermatophyta</taxon>
        <taxon>Magnoliopsida</taxon>
        <taxon>eudicotyledons</taxon>
        <taxon>Gunneridae</taxon>
        <taxon>Pentapetalae</taxon>
        <taxon>asterids</taxon>
        <taxon>lamiids</taxon>
        <taxon>Lamiales</taxon>
        <taxon>Scrophulariaceae</taxon>
        <taxon>Buddlejeae</taxon>
        <taxon>Buddleja</taxon>
    </lineage>
</organism>
<dbReference type="EMBL" id="WHWC01000010">
    <property type="protein sequence ID" value="KAG8374865.1"/>
    <property type="molecule type" value="Genomic_DNA"/>
</dbReference>
<keyword evidence="3" id="KW-1185">Reference proteome</keyword>
<evidence type="ECO:0000259" key="1">
    <source>
        <dbReference type="Pfam" id="PF07714"/>
    </source>
</evidence>
<name>A0AAV6X6T6_9LAMI</name>
<evidence type="ECO:0000313" key="2">
    <source>
        <dbReference type="EMBL" id="KAG8374865.1"/>
    </source>
</evidence>
<dbReference type="AlphaFoldDB" id="A0AAV6X6T6"/>
<dbReference type="SUPFAM" id="SSF56112">
    <property type="entry name" value="Protein kinase-like (PK-like)"/>
    <property type="match status" value="1"/>
</dbReference>